<dbReference type="Proteomes" id="UP000028999">
    <property type="component" value="Unassembled WGS sequence"/>
</dbReference>
<evidence type="ECO:0000313" key="1">
    <source>
        <dbReference type="EMBL" id="CDY48419.1"/>
    </source>
</evidence>
<keyword evidence="2" id="KW-1185">Reference proteome</keyword>
<dbReference type="Gramene" id="CDY48419">
    <property type="protein sequence ID" value="CDY48419"/>
    <property type="gene ID" value="GSBRNA2T00089441001"/>
</dbReference>
<organism evidence="1 2">
    <name type="scientific">Brassica napus</name>
    <name type="common">Rape</name>
    <dbReference type="NCBI Taxonomy" id="3708"/>
    <lineage>
        <taxon>Eukaryota</taxon>
        <taxon>Viridiplantae</taxon>
        <taxon>Streptophyta</taxon>
        <taxon>Embryophyta</taxon>
        <taxon>Tracheophyta</taxon>
        <taxon>Spermatophyta</taxon>
        <taxon>Magnoliopsida</taxon>
        <taxon>eudicotyledons</taxon>
        <taxon>Gunneridae</taxon>
        <taxon>Pentapetalae</taxon>
        <taxon>rosids</taxon>
        <taxon>malvids</taxon>
        <taxon>Brassicales</taxon>
        <taxon>Brassicaceae</taxon>
        <taxon>Brassiceae</taxon>
        <taxon>Brassica</taxon>
    </lineage>
</organism>
<reference evidence="1 2" key="1">
    <citation type="journal article" date="2014" name="Science">
        <title>Plant genetics. Early allopolyploid evolution in the post-Neolithic Brassica napus oilseed genome.</title>
        <authorList>
            <person name="Chalhoub B."/>
            <person name="Denoeud F."/>
            <person name="Liu S."/>
            <person name="Parkin I.A."/>
            <person name="Tang H."/>
            <person name="Wang X."/>
            <person name="Chiquet J."/>
            <person name="Belcram H."/>
            <person name="Tong C."/>
            <person name="Samans B."/>
            <person name="Correa M."/>
            <person name="Da Silva C."/>
            <person name="Just J."/>
            <person name="Falentin C."/>
            <person name="Koh C.S."/>
            <person name="Le Clainche I."/>
            <person name="Bernard M."/>
            <person name="Bento P."/>
            <person name="Noel B."/>
            <person name="Labadie K."/>
            <person name="Alberti A."/>
            <person name="Charles M."/>
            <person name="Arnaud D."/>
            <person name="Guo H."/>
            <person name="Daviaud C."/>
            <person name="Alamery S."/>
            <person name="Jabbari K."/>
            <person name="Zhao M."/>
            <person name="Edger P.P."/>
            <person name="Chelaifa H."/>
            <person name="Tack D."/>
            <person name="Lassalle G."/>
            <person name="Mestiri I."/>
            <person name="Schnel N."/>
            <person name="Le Paslier M.C."/>
            <person name="Fan G."/>
            <person name="Renault V."/>
            <person name="Bayer P.E."/>
            <person name="Golicz A.A."/>
            <person name="Manoli S."/>
            <person name="Lee T.H."/>
            <person name="Thi V.H."/>
            <person name="Chalabi S."/>
            <person name="Hu Q."/>
            <person name="Fan C."/>
            <person name="Tollenaere R."/>
            <person name="Lu Y."/>
            <person name="Battail C."/>
            <person name="Shen J."/>
            <person name="Sidebottom C.H."/>
            <person name="Wang X."/>
            <person name="Canaguier A."/>
            <person name="Chauveau A."/>
            <person name="Berard A."/>
            <person name="Deniot G."/>
            <person name="Guan M."/>
            <person name="Liu Z."/>
            <person name="Sun F."/>
            <person name="Lim Y.P."/>
            <person name="Lyons E."/>
            <person name="Town C.D."/>
            <person name="Bancroft I."/>
            <person name="Wang X."/>
            <person name="Meng J."/>
            <person name="Ma J."/>
            <person name="Pires J.C."/>
            <person name="King G.J."/>
            <person name="Brunel D."/>
            <person name="Delourme R."/>
            <person name="Renard M."/>
            <person name="Aury J.M."/>
            <person name="Adams K.L."/>
            <person name="Batley J."/>
            <person name="Snowdon R.J."/>
            <person name="Tost J."/>
            <person name="Edwards D."/>
            <person name="Zhou Y."/>
            <person name="Hua W."/>
            <person name="Sharpe A.G."/>
            <person name="Paterson A.H."/>
            <person name="Guan C."/>
            <person name="Wincker P."/>
        </authorList>
    </citation>
    <scope>NUCLEOTIDE SEQUENCE [LARGE SCALE GENOMIC DNA]</scope>
    <source>
        <strain evidence="2">cv. Darmor-bzh</strain>
    </source>
</reference>
<proteinExistence type="predicted"/>
<sequence length="36" mass="4041">MKDDTVYTTLLSFNTKIKDETTTPFALAWKTGISMA</sequence>
<name>A0A078IGA0_BRANA</name>
<accession>A0A078IGA0</accession>
<dbReference type="AlphaFoldDB" id="A0A078IGA0"/>
<protein>
    <submittedName>
        <fullName evidence="1">BnaCnng16320D protein</fullName>
    </submittedName>
</protein>
<gene>
    <name evidence="1" type="primary">BnaCnng16320D</name>
    <name evidence="1" type="ORF">GSBRNA2T00089441001</name>
</gene>
<dbReference type="EMBL" id="LK032772">
    <property type="protein sequence ID" value="CDY48419.1"/>
    <property type="molecule type" value="Genomic_DNA"/>
</dbReference>
<evidence type="ECO:0000313" key="2">
    <source>
        <dbReference type="Proteomes" id="UP000028999"/>
    </source>
</evidence>
<dbReference type="PaxDb" id="3708-A0A078IGA0"/>